<evidence type="ECO:0000313" key="3">
    <source>
        <dbReference type="Proteomes" id="UP000288805"/>
    </source>
</evidence>
<evidence type="ECO:0000313" key="2">
    <source>
        <dbReference type="EMBL" id="RVW32088.1"/>
    </source>
</evidence>
<dbReference type="Proteomes" id="UP000288805">
    <property type="component" value="Unassembled WGS sequence"/>
</dbReference>
<protein>
    <submittedName>
        <fullName evidence="2">Uncharacterized protein</fullName>
    </submittedName>
</protein>
<proteinExistence type="predicted"/>
<reference evidence="2 3" key="1">
    <citation type="journal article" date="2018" name="PLoS Genet.">
        <title>Population sequencing reveals clonal diversity and ancestral inbreeding in the grapevine cultivar Chardonnay.</title>
        <authorList>
            <person name="Roach M.J."/>
            <person name="Johnson D.L."/>
            <person name="Bohlmann J."/>
            <person name="van Vuuren H.J."/>
            <person name="Jones S.J."/>
            <person name="Pretorius I.S."/>
            <person name="Schmidt S.A."/>
            <person name="Borneman A.R."/>
        </authorList>
    </citation>
    <scope>NUCLEOTIDE SEQUENCE [LARGE SCALE GENOMIC DNA]</scope>
    <source>
        <strain evidence="3">cv. Chardonnay</strain>
        <tissue evidence="2">Leaf</tissue>
    </source>
</reference>
<dbReference type="Pfam" id="PF04931">
    <property type="entry name" value="DNA_pol_phi"/>
    <property type="match status" value="1"/>
</dbReference>
<feature type="compositionally biased region" description="Basic and acidic residues" evidence="1">
    <location>
        <begin position="403"/>
        <end position="413"/>
    </location>
</feature>
<dbReference type="EMBL" id="QGNW01001727">
    <property type="protein sequence ID" value="RVW32088.1"/>
    <property type="molecule type" value="Genomic_DNA"/>
</dbReference>
<dbReference type="GO" id="GO:0006355">
    <property type="term" value="P:regulation of DNA-templated transcription"/>
    <property type="evidence" value="ECO:0007669"/>
    <property type="project" value="InterPro"/>
</dbReference>
<accession>A0A438D9I2</accession>
<evidence type="ECO:0000256" key="1">
    <source>
        <dbReference type="SAM" id="MobiDB-lite"/>
    </source>
</evidence>
<dbReference type="PANTHER" id="PTHR35317:SF31">
    <property type="entry name" value="DUF4219 DOMAIN-CONTAINING PROTEIN"/>
    <property type="match status" value="1"/>
</dbReference>
<dbReference type="Pfam" id="PF14223">
    <property type="entry name" value="Retrotran_gag_2"/>
    <property type="match status" value="1"/>
</dbReference>
<comment type="caution">
    <text evidence="2">The sequence shown here is derived from an EMBL/GenBank/DDBJ whole genome shotgun (WGS) entry which is preliminary data.</text>
</comment>
<sequence>MDKVASTSTSPNTLSTMSTPAFQAPLLPLPASAQQPQKNGQNRFSMRMKMDTETFGNFQQRPYLGYDWHQVSAQDHKELPHAYSSPLVQRLRDSSASSVSDSRSAYHDCKHLASDVLLLLLSRLPASFIPMVLSYKLVQCLTNILSTKDIWLHKVGQYFLKELSDWEKFKWPKAATSSALCRMCTEQWEESRTHRLLFSIEVLLEDSPIRITNIQLWVETERQIQPLGNNPTLNQIRAHEEEEAKAPRALSYIHAAVSEPIFTRIMACETPKDAWDKLKEMYLGSDRTRQMQILNLKRQFEVLRMKDNKFIKEYVDKLMEVVNKIRLLGEDLTDQRVVEKVLVSLPERFESKISSLEDSKDLTKISLAELVHAFQAQEQKRSMRQEESNEEAFLALQKRKASQGREKKQSGEK</sequence>
<dbReference type="AlphaFoldDB" id="A0A438D9I2"/>
<dbReference type="PANTHER" id="PTHR35317">
    <property type="entry name" value="OS04G0629600 PROTEIN"/>
    <property type="match status" value="1"/>
</dbReference>
<dbReference type="InterPro" id="IPR007015">
    <property type="entry name" value="DNA_pol_V/MYBBP1A"/>
</dbReference>
<gene>
    <name evidence="2" type="ORF">CK203_102407</name>
</gene>
<name>A0A438D9I2_VITVI</name>
<dbReference type="GO" id="GO:0005730">
    <property type="term" value="C:nucleolus"/>
    <property type="evidence" value="ECO:0007669"/>
    <property type="project" value="InterPro"/>
</dbReference>
<dbReference type="GO" id="GO:0003677">
    <property type="term" value="F:DNA binding"/>
    <property type="evidence" value="ECO:0007669"/>
    <property type="project" value="InterPro"/>
</dbReference>
<feature type="region of interest" description="Disordered" evidence="1">
    <location>
        <begin position="381"/>
        <end position="413"/>
    </location>
</feature>
<organism evidence="2 3">
    <name type="scientific">Vitis vinifera</name>
    <name type="common">Grape</name>
    <dbReference type="NCBI Taxonomy" id="29760"/>
    <lineage>
        <taxon>Eukaryota</taxon>
        <taxon>Viridiplantae</taxon>
        <taxon>Streptophyta</taxon>
        <taxon>Embryophyta</taxon>
        <taxon>Tracheophyta</taxon>
        <taxon>Spermatophyta</taxon>
        <taxon>Magnoliopsida</taxon>
        <taxon>eudicotyledons</taxon>
        <taxon>Gunneridae</taxon>
        <taxon>Pentapetalae</taxon>
        <taxon>rosids</taxon>
        <taxon>Vitales</taxon>
        <taxon>Vitaceae</taxon>
        <taxon>Viteae</taxon>
        <taxon>Vitis</taxon>
    </lineage>
</organism>